<proteinExistence type="inferred from homology"/>
<dbReference type="InterPro" id="IPR051446">
    <property type="entry name" value="HTH_trans_reg/aminotransferase"/>
</dbReference>
<dbReference type="InterPro" id="IPR000524">
    <property type="entry name" value="Tscrpt_reg_HTH_GntR"/>
</dbReference>
<gene>
    <name evidence="9" type="ORF">SY83_08570</name>
</gene>
<dbReference type="InterPro" id="IPR036388">
    <property type="entry name" value="WH-like_DNA-bd_sf"/>
</dbReference>
<dbReference type="SUPFAM" id="SSF53383">
    <property type="entry name" value="PLP-dependent transferases"/>
    <property type="match status" value="1"/>
</dbReference>
<evidence type="ECO:0000256" key="6">
    <source>
        <dbReference type="ARBA" id="ARBA00023125"/>
    </source>
</evidence>
<evidence type="ECO:0000313" key="10">
    <source>
        <dbReference type="Proteomes" id="UP000076927"/>
    </source>
</evidence>
<dbReference type="InterPro" id="IPR015424">
    <property type="entry name" value="PyrdxlP-dep_Trfase"/>
</dbReference>
<keyword evidence="6" id="KW-0238">DNA-binding</keyword>
<keyword evidence="7" id="KW-0804">Transcription</keyword>
<keyword evidence="5" id="KW-0805">Transcription regulation</keyword>
<dbReference type="PROSITE" id="PS50949">
    <property type="entry name" value="HTH_GNTR"/>
    <property type="match status" value="1"/>
</dbReference>
<dbReference type="SUPFAM" id="SSF46785">
    <property type="entry name" value="Winged helix' DNA-binding domain"/>
    <property type="match status" value="1"/>
</dbReference>
<dbReference type="GO" id="GO:0008483">
    <property type="term" value="F:transaminase activity"/>
    <property type="evidence" value="ECO:0007669"/>
    <property type="project" value="UniProtKB-KW"/>
</dbReference>
<accession>A0A172TH74</accession>
<dbReference type="RefSeq" id="WP_068605862.1">
    <property type="nucleotide sequence ID" value="NZ_CP011388.1"/>
</dbReference>
<evidence type="ECO:0000256" key="4">
    <source>
        <dbReference type="ARBA" id="ARBA00022898"/>
    </source>
</evidence>
<dbReference type="PRINTS" id="PR00035">
    <property type="entry name" value="HTHGNTR"/>
</dbReference>
<keyword evidence="4" id="KW-0663">Pyridoxal phosphate</keyword>
<evidence type="ECO:0000256" key="7">
    <source>
        <dbReference type="ARBA" id="ARBA00023163"/>
    </source>
</evidence>
<comment type="cofactor">
    <cofactor evidence="1">
        <name>pyridoxal 5'-phosphate</name>
        <dbReference type="ChEBI" id="CHEBI:597326"/>
    </cofactor>
</comment>
<evidence type="ECO:0000256" key="5">
    <source>
        <dbReference type="ARBA" id="ARBA00023015"/>
    </source>
</evidence>
<protein>
    <submittedName>
        <fullName evidence="9">GntR family transcriptional regulator</fullName>
    </submittedName>
</protein>
<evidence type="ECO:0000259" key="8">
    <source>
        <dbReference type="PROSITE" id="PS50949"/>
    </source>
</evidence>
<dbReference type="InterPro" id="IPR004839">
    <property type="entry name" value="Aminotransferase_I/II_large"/>
</dbReference>
<dbReference type="PATRIC" id="fig|1178515.4.peg.1708"/>
<feature type="domain" description="HTH gntR-type" evidence="8">
    <location>
        <begin position="11"/>
        <end position="79"/>
    </location>
</feature>
<dbReference type="Gene3D" id="3.40.640.10">
    <property type="entry name" value="Type I PLP-dependent aspartate aminotransferase-like (Major domain)"/>
    <property type="match status" value="1"/>
</dbReference>
<evidence type="ECO:0000256" key="1">
    <source>
        <dbReference type="ARBA" id="ARBA00001933"/>
    </source>
</evidence>
<dbReference type="AlphaFoldDB" id="A0A172TH74"/>
<name>A0A172TH74_9BACL</name>
<keyword evidence="10" id="KW-1185">Reference proteome</keyword>
<keyword evidence="3" id="KW-0032">Aminotransferase</keyword>
<dbReference type="CDD" id="cd07377">
    <property type="entry name" value="WHTH_GntR"/>
    <property type="match status" value="1"/>
</dbReference>
<dbReference type="SMART" id="SM00345">
    <property type="entry name" value="HTH_GNTR"/>
    <property type="match status" value="1"/>
</dbReference>
<dbReference type="OrthoDB" id="9808770at2"/>
<evidence type="ECO:0000256" key="3">
    <source>
        <dbReference type="ARBA" id="ARBA00022576"/>
    </source>
</evidence>
<dbReference type="KEGG" id="pswu:SY83_08570"/>
<dbReference type="InterPro" id="IPR015421">
    <property type="entry name" value="PyrdxlP-dep_Trfase_major"/>
</dbReference>
<dbReference type="Pfam" id="PF00392">
    <property type="entry name" value="GntR"/>
    <property type="match status" value="1"/>
</dbReference>
<dbReference type="GO" id="GO:0003700">
    <property type="term" value="F:DNA-binding transcription factor activity"/>
    <property type="evidence" value="ECO:0007669"/>
    <property type="project" value="InterPro"/>
</dbReference>
<dbReference type="Pfam" id="PF00155">
    <property type="entry name" value="Aminotran_1_2"/>
    <property type="match status" value="1"/>
</dbReference>
<dbReference type="PANTHER" id="PTHR46577:SF1">
    <property type="entry name" value="HTH-TYPE TRANSCRIPTIONAL REGULATORY PROTEIN GABR"/>
    <property type="match status" value="1"/>
</dbReference>
<reference evidence="9 10" key="1">
    <citation type="submission" date="2015-01" db="EMBL/GenBank/DDBJ databases">
        <title>Paenibacillus swuensis/DY6/whole genome sequencing.</title>
        <authorList>
            <person name="Kim M.K."/>
            <person name="Srinivasan S."/>
            <person name="Lee J.-J."/>
        </authorList>
    </citation>
    <scope>NUCLEOTIDE SEQUENCE [LARGE SCALE GENOMIC DNA]</scope>
    <source>
        <strain evidence="9 10">DY6</strain>
    </source>
</reference>
<evidence type="ECO:0000313" key="9">
    <source>
        <dbReference type="EMBL" id="ANE46322.1"/>
    </source>
</evidence>
<dbReference type="InterPro" id="IPR036390">
    <property type="entry name" value="WH_DNA-bd_sf"/>
</dbReference>
<dbReference type="EMBL" id="CP011388">
    <property type="protein sequence ID" value="ANE46322.1"/>
    <property type="molecule type" value="Genomic_DNA"/>
</dbReference>
<sequence>MWFSIDSEGDIPMFRQVFEAFRESILTGKMPAGYKLPSTRELAAELHISRNVILEAYELLLAEGYITGRSGAGTYVAEGTQLRSYSPMEPVLSFASKPESEESERDLISFRTGLPAVDLFPMKKWGTILQSVCMDATAANLGYGDSCGVPELRLVLAEHLWKTRGVICRPEQIVITSGAVQALQLIVRLLLSSRDHVLVEDPSNEDLKSILTSTGAALQGIPVDDFGIMTHLFPADVSPQCIYVTPSHQFPMGGILPIQRRIELIEYVRQTVGYIIEDDYDSEFRYDGAPVQSLQSLCPDQVLYIGTFSKTMFPSLRIGYMIVPEPLVDGFRQLKRLSDYQTPSLEQLALVHFINQGHLSRHIQKMKKLYRRRRNILLSALTDQFGGDFRICGRAAGLHLVADFEAPFPDGLQERFREEGVYGALISGNGLLLGYGHLNEEQILEGVLRIGKAMRM</sequence>
<comment type="similarity">
    <text evidence="2">In the C-terminal section; belongs to the class-I pyridoxal-phosphate-dependent aminotransferase family.</text>
</comment>
<dbReference type="Gene3D" id="1.10.10.10">
    <property type="entry name" value="Winged helix-like DNA-binding domain superfamily/Winged helix DNA-binding domain"/>
    <property type="match status" value="1"/>
</dbReference>
<organism evidence="9 10">
    <name type="scientific">Paenibacillus swuensis</name>
    <dbReference type="NCBI Taxonomy" id="1178515"/>
    <lineage>
        <taxon>Bacteria</taxon>
        <taxon>Bacillati</taxon>
        <taxon>Bacillota</taxon>
        <taxon>Bacilli</taxon>
        <taxon>Bacillales</taxon>
        <taxon>Paenibacillaceae</taxon>
        <taxon>Paenibacillus</taxon>
    </lineage>
</organism>
<dbReference type="GO" id="GO:0003677">
    <property type="term" value="F:DNA binding"/>
    <property type="evidence" value="ECO:0007669"/>
    <property type="project" value="UniProtKB-KW"/>
</dbReference>
<keyword evidence="3" id="KW-0808">Transferase</keyword>
<evidence type="ECO:0000256" key="2">
    <source>
        <dbReference type="ARBA" id="ARBA00005384"/>
    </source>
</evidence>
<dbReference type="GO" id="GO:0030170">
    <property type="term" value="F:pyridoxal phosphate binding"/>
    <property type="evidence" value="ECO:0007669"/>
    <property type="project" value="InterPro"/>
</dbReference>
<dbReference type="CDD" id="cd00609">
    <property type="entry name" value="AAT_like"/>
    <property type="match status" value="1"/>
</dbReference>
<dbReference type="Proteomes" id="UP000076927">
    <property type="component" value="Chromosome"/>
</dbReference>
<dbReference type="PANTHER" id="PTHR46577">
    <property type="entry name" value="HTH-TYPE TRANSCRIPTIONAL REGULATORY PROTEIN GABR"/>
    <property type="match status" value="1"/>
</dbReference>